<comment type="caution">
    <text evidence="4">The sequence shown here is derived from an EMBL/GenBank/DDBJ whole genome shotgun (WGS) entry which is preliminary data.</text>
</comment>
<dbReference type="Proteomes" id="UP000179807">
    <property type="component" value="Unassembled WGS sequence"/>
</dbReference>
<keyword evidence="2" id="KW-0677">Repeat</keyword>
<dbReference type="SMART" id="SM00225">
    <property type="entry name" value="BTB"/>
    <property type="match status" value="1"/>
</dbReference>
<dbReference type="Gene3D" id="3.30.710.10">
    <property type="entry name" value="Potassium Channel Kv1.1, Chain A"/>
    <property type="match status" value="1"/>
</dbReference>
<proteinExistence type="predicted"/>
<gene>
    <name evidence="4" type="ORF">TRFO_15655</name>
</gene>
<evidence type="ECO:0000259" key="3">
    <source>
        <dbReference type="PROSITE" id="PS50097"/>
    </source>
</evidence>
<reference evidence="4" key="1">
    <citation type="submission" date="2016-10" db="EMBL/GenBank/DDBJ databases">
        <authorList>
            <person name="Benchimol M."/>
            <person name="Almeida L.G."/>
            <person name="Vasconcelos A.T."/>
            <person name="Perreira-Neves A."/>
            <person name="Rosa I.A."/>
            <person name="Tasca T."/>
            <person name="Bogo M.R."/>
            <person name="de Souza W."/>
        </authorList>
    </citation>
    <scope>NUCLEOTIDE SEQUENCE [LARGE SCALE GENOMIC DNA]</scope>
    <source>
        <strain evidence="4">K</strain>
    </source>
</reference>
<dbReference type="InterPro" id="IPR000210">
    <property type="entry name" value="BTB/POZ_dom"/>
</dbReference>
<evidence type="ECO:0000313" key="5">
    <source>
        <dbReference type="Proteomes" id="UP000179807"/>
    </source>
</evidence>
<dbReference type="RefSeq" id="XP_068367146.1">
    <property type="nucleotide sequence ID" value="XM_068498502.1"/>
</dbReference>
<sequence length="460" mass="53529">MILGPNEGMNGIFSVDMSNDLFLKFNDFRKSGVFIDCHILSNEERFDCHKIILTRWSKYFYRYFSTCSDSNVQLPKNPGNFFKNVLEFIYTRKITLNEENISFAYKCAEFYEIEELHKIVVEQLNSILSIKNVLKLSKQFVENEISSQDEKFSSIISKNFNSEKFKSKTNIFKCISPTMLANILSDLTEYTPSEKIKMIDLYYSIKPNIKEADKISLSNIFDWSDENSYKYFINHNCDWIPSNISRKLINLIINIRRSLIDQAEKEFNINSNSVFWIFPFTYLNSIQYAEVHNQKEFEITHFLKTLGGKTEKVGIVEYGLVNLISSHSLYCCEPKNAFEKGNHYFCSIGNSSSAPFFTFSFGTNSKFLVTRIECHTSMDHKYQGKTPTPKFLRFEGTNNDPNSEFTLIAKLDASSGVISQNVDLKKPYHYYRLLMSDMEIGGGYIMRLNDLKIFGYFFID</sequence>
<dbReference type="OrthoDB" id="10018191at2759"/>
<dbReference type="PANTHER" id="PTHR45632:SF3">
    <property type="entry name" value="KELCH-LIKE PROTEIN 32"/>
    <property type="match status" value="1"/>
</dbReference>
<evidence type="ECO:0000313" key="4">
    <source>
        <dbReference type="EMBL" id="OHT14010.1"/>
    </source>
</evidence>
<dbReference type="AlphaFoldDB" id="A0A1J4KSD3"/>
<dbReference type="PROSITE" id="PS50097">
    <property type="entry name" value="BTB"/>
    <property type="match status" value="1"/>
</dbReference>
<dbReference type="PANTHER" id="PTHR45632">
    <property type="entry name" value="LD33804P"/>
    <property type="match status" value="1"/>
</dbReference>
<dbReference type="EMBL" id="MLAK01000431">
    <property type="protein sequence ID" value="OHT14010.1"/>
    <property type="molecule type" value="Genomic_DNA"/>
</dbReference>
<name>A0A1J4KSD3_9EUKA</name>
<feature type="domain" description="BTB" evidence="3">
    <location>
        <begin position="35"/>
        <end position="98"/>
    </location>
</feature>
<evidence type="ECO:0000256" key="1">
    <source>
        <dbReference type="ARBA" id="ARBA00022441"/>
    </source>
</evidence>
<dbReference type="InterPro" id="IPR011333">
    <property type="entry name" value="SKP1/BTB/POZ_sf"/>
</dbReference>
<dbReference type="GeneID" id="94833206"/>
<dbReference type="VEuPathDB" id="TrichDB:TRFO_15655"/>
<dbReference type="Pfam" id="PF00651">
    <property type="entry name" value="BTB"/>
    <property type="match status" value="1"/>
</dbReference>
<evidence type="ECO:0000256" key="2">
    <source>
        <dbReference type="ARBA" id="ARBA00022737"/>
    </source>
</evidence>
<protein>
    <recommendedName>
        <fullName evidence="3">BTB domain-containing protein</fullName>
    </recommendedName>
</protein>
<keyword evidence="1" id="KW-0880">Kelch repeat</keyword>
<dbReference type="SUPFAM" id="SSF54695">
    <property type="entry name" value="POZ domain"/>
    <property type="match status" value="1"/>
</dbReference>
<dbReference type="CDD" id="cd18186">
    <property type="entry name" value="BTB_POZ_ZBTB_KLHL-like"/>
    <property type="match status" value="1"/>
</dbReference>
<organism evidence="4 5">
    <name type="scientific">Tritrichomonas foetus</name>
    <dbReference type="NCBI Taxonomy" id="1144522"/>
    <lineage>
        <taxon>Eukaryota</taxon>
        <taxon>Metamonada</taxon>
        <taxon>Parabasalia</taxon>
        <taxon>Tritrichomonadida</taxon>
        <taxon>Tritrichomonadidae</taxon>
        <taxon>Tritrichomonas</taxon>
    </lineage>
</organism>
<accession>A0A1J4KSD3</accession>
<keyword evidence="5" id="KW-1185">Reference proteome</keyword>